<evidence type="ECO:0000313" key="3">
    <source>
        <dbReference type="Proteomes" id="UP001499987"/>
    </source>
</evidence>
<keyword evidence="3" id="KW-1185">Reference proteome</keyword>
<dbReference type="InterPro" id="IPR050834">
    <property type="entry name" value="Glycosyltransf_2"/>
</dbReference>
<dbReference type="InterPro" id="IPR029044">
    <property type="entry name" value="Nucleotide-diphossugar_trans"/>
</dbReference>
<name>A0ABP4DRI4_9ACTN</name>
<gene>
    <name evidence="2" type="primary">wapR</name>
    <name evidence="2" type="ORF">GCM10009663_01510</name>
</gene>
<dbReference type="PANTHER" id="PTHR43685:SF2">
    <property type="entry name" value="GLYCOSYLTRANSFERASE 2-LIKE DOMAIN-CONTAINING PROTEIN"/>
    <property type="match status" value="1"/>
</dbReference>
<proteinExistence type="predicted"/>
<organism evidence="2 3">
    <name type="scientific">Kitasatospora arboriphila</name>
    <dbReference type="NCBI Taxonomy" id="258052"/>
    <lineage>
        <taxon>Bacteria</taxon>
        <taxon>Bacillati</taxon>
        <taxon>Actinomycetota</taxon>
        <taxon>Actinomycetes</taxon>
        <taxon>Kitasatosporales</taxon>
        <taxon>Streptomycetaceae</taxon>
        <taxon>Kitasatospora</taxon>
    </lineage>
</organism>
<dbReference type="EMBL" id="BAAALD010000001">
    <property type="protein sequence ID" value="GAA1069361.1"/>
    <property type="molecule type" value="Genomic_DNA"/>
</dbReference>
<dbReference type="SUPFAM" id="SSF53448">
    <property type="entry name" value="Nucleotide-diphospho-sugar transferases"/>
    <property type="match status" value="1"/>
</dbReference>
<protein>
    <submittedName>
        <fullName evidence="2">Alpha-1,3-rhamnosyltransferase</fullName>
    </submittedName>
</protein>
<dbReference type="CDD" id="cd00761">
    <property type="entry name" value="Glyco_tranf_GTA_type"/>
    <property type="match status" value="1"/>
</dbReference>
<dbReference type="Gene3D" id="3.90.550.10">
    <property type="entry name" value="Spore Coat Polysaccharide Biosynthesis Protein SpsA, Chain A"/>
    <property type="match status" value="1"/>
</dbReference>
<dbReference type="Proteomes" id="UP001499987">
    <property type="component" value="Unassembled WGS sequence"/>
</dbReference>
<evidence type="ECO:0000313" key="2">
    <source>
        <dbReference type="EMBL" id="GAA1069361.1"/>
    </source>
</evidence>
<dbReference type="InterPro" id="IPR001173">
    <property type="entry name" value="Glyco_trans_2-like"/>
</dbReference>
<dbReference type="PANTHER" id="PTHR43685">
    <property type="entry name" value="GLYCOSYLTRANSFERASE"/>
    <property type="match status" value="1"/>
</dbReference>
<comment type="caution">
    <text evidence="2">The sequence shown here is derived from an EMBL/GenBank/DDBJ whole genome shotgun (WGS) entry which is preliminary data.</text>
</comment>
<sequence length="321" mass="35724">MAATSVAVLRTGAAAPNHRITAMTTLDVLLPYYGDVALMQAAVRSVLAQTDRDWRLTVVDDGREPGVPEWFAELGDPRVRYMRNEQNLGVTGNYRKCLGLAEHEYLVFMGTDDIMLPNYIETIRDVLAAHPGVAMIQPGVEVIGSDGAVSRTLADEAKRRLYAPRTRGLELLGGEELAVSLLRGNWLYFPSICWRTDAVRTMGFRDNLEIIQDLALIVDLLQAGERMAVSDTLCFQYRRHTVSISSKSAFSGSRFTEARRYFLDVADRLDAHGWPRAAKASRRHLSARIHALTLVPGAVRNRQWDGARTLLRNASATGRAR</sequence>
<reference evidence="3" key="1">
    <citation type="journal article" date="2019" name="Int. J. Syst. Evol. Microbiol.">
        <title>The Global Catalogue of Microorganisms (GCM) 10K type strain sequencing project: providing services to taxonomists for standard genome sequencing and annotation.</title>
        <authorList>
            <consortium name="The Broad Institute Genomics Platform"/>
            <consortium name="The Broad Institute Genome Sequencing Center for Infectious Disease"/>
            <person name="Wu L."/>
            <person name="Ma J."/>
        </authorList>
    </citation>
    <scope>NUCLEOTIDE SEQUENCE [LARGE SCALE GENOMIC DNA]</scope>
    <source>
        <strain evidence="3">JCM 13002</strain>
    </source>
</reference>
<accession>A0ABP4DRI4</accession>
<feature type="domain" description="Glycosyltransferase 2-like" evidence="1">
    <location>
        <begin position="28"/>
        <end position="137"/>
    </location>
</feature>
<evidence type="ECO:0000259" key="1">
    <source>
        <dbReference type="Pfam" id="PF00535"/>
    </source>
</evidence>
<dbReference type="Pfam" id="PF00535">
    <property type="entry name" value="Glycos_transf_2"/>
    <property type="match status" value="1"/>
</dbReference>